<keyword evidence="2" id="KW-1185">Reference proteome</keyword>
<dbReference type="Proteomes" id="UP000187283">
    <property type="component" value="Unassembled WGS sequence"/>
</dbReference>
<dbReference type="AlphaFoldDB" id="A0A1R1XHU4"/>
<accession>A0A1R1XHU4</accession>
<proteinExistence type="predicted"/>
<organism evidence="1 2">
    <name type="scientific">Smittium culicis</name>
    <dbReference type="NCBI Taxonomy" id="133412"/>
    <lineage>
        <taxon>Eukaryota</taxon>
        <taxon>Fungi</taxon>
        <taxon>Fungi incertae sedis</taxon>
        <taxon>Zoopagomycota</taxon>
        <taxon>Kickxellomycotina</taxon>
        <taxon>Harpellomycetes</taxon>
        <taxon>Harpellales</taxon>
        <taxon>Legeriomycetaceae</taxon>
        <taxon>Smittium</taxon>
    </lineage>
</organism>
<dbReference type="EMBL" id="LSSN01003179">
    <property type="protein sequence ID" value="OMJ14168.1"/>
    <property type="molecule type" value="Genomic_DNA"/>
</dbReference>
<sequence length="132" mass="15776">MPFRLNPRIKTIDQHILNSTNKVLSYKKNCKKDVDEIYEEYNADLHDIMYKIFDLYKDYEFPSSKIEEEDESSPSFDTEVLGLEERLQSNTNKALKHIKAIRSQQRSSYFKTYNLSLSNFEEKISNFLFKKK</sequence>
<evidence type="ECO:0000313" key="1">
    <source>
        <dbReference type="EMBL" id="OMJ14168.1"/>
    </source>
</evidence>
<comment type="caution">
    <text evidence="1">The sequence shown here is derived from an EMBL/GenBank/DDBJ whole genome shotgun (WGS) entry which is preliminary data.</text>
</comment>
<gene>
    <name evidence="1" type="ORF">AYI70_g8044</name>
</gene>
<evidence type="ECO:0000313" key="2">
    <source>
        <dbReference type="Proteomes" id="UP000187283"/>
    </source>
</evidence>
<reference evidence="1 2" key="1">
    <citation type="submission" date="2017-01" db="EMBL/GenBank/DDBJ databases">
        <authorList>
            <person name="Mah S.A."/>
            <person name="Swanson W.J."/>
            <person name="Moy G.W."/>
            <person name="Vacquier V.D."/>
        </authorList>
    </citation>
    <scope>NUCLEOTIDE SEQUENCE [LARGE SCALE GENOMIC DNA]</scope>
    <source>
        <strain evidence="1 2">GSMNP</strain>
    </source>
</reference>
<protein>
    <submittedName>
        <fullName evidence="1">Uncharacterized protein</fullName>
    </submittedName>
</protein>
<name>A0A1R1XHU4_9FUNG</name>